<gene>
    <name evidence="1" type="ORF">KSMBR1_0923</name>
</gene>
<dbReference type="AlphaFoldDB" id="A0A2C9CCC2"/>
<dbReference type="EMBL" id="LT934425">
    <property type="protein sequence ID" value="SOH03434.1"/>
    <property type="molecule type" value="Genomic_DNA"/>
</dbReference>
<accession>A0A2C9CCC2</accession>
<keyword evidence="2" id="KW-1185">Reference proteome</keyword>
<organism evidence="1 2">
    <name type="scientific">Kuenenia stuttgartiensis</name>
    <dbReference type="NCBI Taxonomy" id="174633"/>
    <lineage>
        <taxon>Bacteria</taxon>
        <taxon>Pseudomonadati</taxon>
        <taxon>Planctomycetota</taxon>
        <taxon>Candidatus Brocadiia</taxon>
        <taxon>Candidatus Brocadiales</taxon>
        <taxon>Candidatus Brocadiaceae</taxon>
        <taxon>Candidatus Kuenenia</taxon>
    </lineage>
</organism>
<name>A0A2C9CCC2_KUEST</name>
<dbReference type="Proteomes" id="UP000221734">
    <property type="component" value="Chromosome Kuenenia_stuttgartiensis_MBR1"/>
</dbReference>
<protein>
    <submittedName>
        <fullName evidence="1">Uncharacterized protein</fullName>
    </submittedName>
</protein>
<dbReference type="KEGG" id="kst:KSMBR1_0923"/>
<evidence type="ECO:0000313" key="2">
    <source>
        <dbReference type="Proteomes" id="UP000221734"/>
    </source>
</evidence>
<reference evidence="2" key="1">
    <citation type="submission" date="2017-10" db="EMBL/GenBank/DDBJ databases">
        <authorList>
            <person name="Frank J."/>
        </authorList>
    </citation>
    <scope>NUCLEOTIDE SEQUENCE [LARGE SCALE GENOMIC DNA]</scope>
</reference>
<sequence length="43" mass="5160">MELLHKIEVLKDTYPDEAELDLFFLFFIRRCRNVGKKDGTVRC</sequence>
<proteinExistence type="predicted"/>
<evidence type="ECO:0000313" key="1">
    <source>
        <dbReference type="EMBL" id="SOH03434.1"/>
    </source>
</evidence>